<dbReference type="Pfam" id="PF04055">
    <property type="entry name" value="Radical_SAM"/>
    <property type="match status" value="1"/>
</dbReference>
<evidence type="ECO:0000256" key="2">
    <source>
        <dbReference type="ARBA" id="ARBA00022691"/>
    </source>
</evidence>
<sequence>MYNFDDKTYLQQPRFMSPETVNMLLLRVKEHCQQHSLERFFFIFHGGEPLLAKKEFFIDFIETAGKILNGVVKMYFSLQTNGILLDDEWCQLFIKYNIRVGISLDGPQEIHDKHRLDHSGKGTFDRVLKGLNVLKTNGLDQVSKLLCVINVNADPIAMYDFFKSTGIRTVDFLFPDLNYEHVSKKHHQSQLTAHADWLISIFDRWIGDAKGVSPLQIRKFSNAISLILGKPTSSDEMGQENNSVLVIETDGGIETLDSLKICGEGFTKANLNIRTNSLDDALDSPLARLYHDSHTNLCDQCNNCYVKEVCGGGNIAHRYRHSNGFNNPSIYCRDLEKLYTHVRDTVFEMLNKYELLES</sequence>
<dbReference type="RefSeq" id="WP_247813794.1">
    <property type="nucleotide sequence ID" value="NZ_CP095855.1"/>
</dbReference>
<keyword evidence="3" id="KW-0479">Metal-binding</keyword>
<evidence type="ECO:0000256" key="4">
    <source>
        <dbReference type="ARBA" id="ARBA00023004"/>
    </source>
</evidence>
<dbReference type="InterPro" id="IPR007197">
    <property type="entry name" value="rSAM"/>
</dbReference>
<gene>
    <name evidence="7" type="ORF">MYF79_10330</name>
</gene>
<dbReference type="EMBL" id="CP095855">
    <property type="protein sequence ID" value="UPK71677.1"/>
    <property type="molecule type" value="Genomic_DNA"/>
</dbReference>
<dbReference type="SUPFAM" id="SSF102114">
    <property type="entry name" value="Radical SAM enzymes"/>
    <property type="match status" value="1"/>
</dbReference>
<accession>A0ABY4I6F7</accession>
<feature type="domain" description="Radical SAM core" evidence="6">
    <location>
        <begin position="39"/>
        <end position="155"/>
    </location>
</feature>
<evidence type="ECO:0000256" key="3">
    <source>
        <dbReference type="ARBA" id="ARBA00022723"/>
    </source>
</evidence>
<dbReference type="PANTHER" id="PTHR43273:SF8">
    <property type="entry name" value="RADICAL SAM DOMAIN PROTEIN"/>
    <property type="match status" value="1"/>
</dbReference>
<proteinExistence type="predicted"/>
<keyword evidence="2" id="KW-0949">S-adenosyl-L-methionine</keyword>
<evidence type="ECO:0000256" key="1">
    <source>
        <dbReference type="ARBA" id="ARBA00001966"/>
    </source>
</evidence>
<dbReference type="InterPro" id="IPR023867">
    <property type="entry name" value="Sulphatase_maturase_rSAM"/>
</dbReference>
<evidence type="ECO:0000256" key="5">
    <source>
        <dbReference type="ARBA" id="ARBA00023014"/>
    </source>
</evidence>
<keyword evidence="5" id="KW-0411">Iron-sulfur</keyword>
<dbReference type="CDD" id="cd01335">
    <property type="entry name" value="Radical_SAM"/>
    <property type="match status" value="1"/>
</dbReference>
<keyword evidence="8" id="KW-1185">Reference proteome</keyword>
<organism evidence="7 8">
    <name type="scientific">Chitinophaga filiformis</name>
    <name type="common">Myxococcus filiformis</name>
    <name type="synonym">Flexibacter filiformis</name>
    <dbReference type="NCBI Taxonomy" id="104663"/>
    <lineage>
        <taxon>Bacteria</taxon>
        <taxon>Pseudomonadati</taxon>
        <taxon>Bacteroidota</taxon>
        <taxon>Chitinophagia</taxon>
        <taxon>Chitinophagales</taxon>
        <taxon>Chitinophagaceae</taxon>
        <taxon>Chitinophaga</taxon>
    </lineage>
</organism>
<comment type="cofactor">
    <cofactor evidence="1">
        <name>[4Fe-4S] cluster</name>
        <dbReference type="ChEBI" id="CHEBI:49883"/>
    </cofactor>
</comment>
<dbReference type="InterPro" id="IPR013785">
    <property type="entry name" value="Aldolase_TIM"/>
</dbReference>
<evidence type="ECO:0000259" key="6">
    <source>
        <dbReference type="Pfam" id="PF04055"/>
    </source>
</evidence>
<evidence type="ECO:0000313" key="8">
    <source>
        <dbReference type="Proteomes" id="UP000830198"/>
    </source>
</evidence>
<keyword evidence="4" id="KW-0408">Iron</keyword>
<dbReference type="PANTHER" id="PTHR43273">
    <property type="entry name" value="ANAEROBIC SULFATASE-MATURATING ENZYME HOMOLOG ASLB-RELATED"/>
    <property type="match status" value="1"/>
</dbReference>
<dbReference type="Proteomes" id="UP000830198">
    <property type="component" value="Chromosome"/>
</dbReference>
<dbReference type="InterPro" id="IPR058240">
    <property type="entry name" value="rSAM_sf"/>
</dbReference>
<reference evidence="7 8" key="1">
    <citation type="submission" date="2022-04" db="EMBL/GenBank/DDBJ databases">
        <title>The arsenic-methylating capacity of Chitinophaga filiformis YT5 during chitin decomposition.</title>
        <authorList>
            <person name="Chen G."/>
            <person name="Liang Y."/>
        </authorList>
    </citation>
    <scope>NUCLEOTIDE SEQUENCE [LARGE SCALE GENOMIC DNA]</scope>
    <source>
        <strain evidence="7 8">YT5</strain>
    </source>
</reference>
<dbReference type="Gene3D" id="3.20.20.70">
    <property type="entry name" value="Aldolase class I"/>
    <property type="match status" value="1"/>
</dbReference>
<evidence type="ECO:0000313" key="7">
    <source>
        <dbReference type="EMBL" id="UPK71677.1"/>
    </source>
</evidence>
<protein>
    <submittedName>
        <fullName evidence="7">Radical SAM protein</fullName>
    </submittedName>
</protein>
<name>A0ABY4I6F7_CHIFI</name>